<reference evidence="1 2" key="1">
    <citation type="journal article" date="2012" name="Genome Biol.">
        <title>Genome and low-iron response of an oceanic diatom adapted to chronic iron limitation.</title>
        <authorList>
            <person name="Lommer M."/>
            <person name="Specht M."/>
            <person name="Roy A.S."/>
            <person name="Kraemer L."/>
            <person name="Andreson R."/>
            <person name="Gutowska M.A."/>
            <person name="Wolf J."/>
            <person name="Bergner S.V."/>
            <person name="Schilhabel M.B."/>
            <person name="Klostermeier U.C."/>
            <person name="Beiko R.G."/>
            <person name="Rosenstiel P."/>
            <person name="Hippler M."/>
            <person name="Laroche J."/>
        </authorList>
    </citation>
    <scope>NUCLEOTIDE SEQUENCE [LARGE SCALE GENOMIC DNA]</scope>
    <source>
        <strain evidence="1 2">CCMP1005</strain>
    </source>
</reference>
<dbReference type="AlphaFoldDB" id="K0R4B4"/>
<dbReference type="OMA" id="MPNNFRA"/>
<evidence type="ECO:0000313" key="2">
    <source>
        <dbReference type="Proteomes" id="UP000266841"/>
    </source>
</evidence>
<evidence type="ECO:0000313" key="1">
    <source>
        <dbReference type="EMBL" id="EJK47908.1"/>
    </source>
</evidence>
<protein>
    <submittedName>
        <fullName evidence="1">Uncharacterized protein</fullName>
    </submittedName>
</protein>
<keyword evidence="2" id="KW-1185">Reference proteome</keyword>
<dbReference type="eggNOG" id="ENOG502QY4J">
    <property type="taxonomic scope" value="Eukaryota"/>
</dbReference>
<organism evidence="1 2">
    <name type="scientific">Thalassiosira oceanica</name>
    <name type="common">Marine diatom</name>
    <dbReference type="NCBI Taxonomy" id="159749"/>
    <lineage>
        <taxon>Eukaryota</taxon>
        <taxon>Sar</taxon>
        <taxon>Stramenopiles</taxon>
        <taxon>Ochrophyta</taxon>
        <taxon>Bacillariophyta</taxon>
        <taxon>Coscinodiscophyceae</taxon>
        <taxon>Thalassiosirophycidae</taxon>
        <taxon>Thalassiosirales</taxon>
        <taxon>Thalassiosiraceae</taxon>
        <taxon>Thalassiosira</taxon>
    </lineage>
</organism>
<sequence>MFTLRLASSSLPLQYVGRRRIASRLLVLPNQATHPAQPRFCSTDKVEFPWRHQLNPPERILDNDDLSGMPNNFRARLVRRLVACRELNLAAYEAVPLPFGMKFTWERELAENFAIAFGFAIEELLMNVFGGRVQVDEKGVAIYGLAATTDTTDAESETDSESKDDYLASMFEKNILEKYESFARTVKENPERYQLKLSVRPLEWSVESLFIVPLLSRKAVEEKPHLKGGYQAIEREFASSKSYSKIKEMTYELADKRTVVADAAVSCMEVFQLVDSITGEVQGSEEEEEVVHIVRFELITETNKEDSSGSEGRKQGKWKIVDLDDALDGDVWW</sequence>
<dbReference type="Proteomes" id="UP000266841">
    <property type="component" value="Unassembled WGS sequence"/>
</dbReference>
<name>K0R4B4_THAOC</name>
<dbReference type="EMBL" id="AGNL01046487">
    <property type="protein sequence ID" value="EJK47908.1"/>
    <property type="molecule type" value="Genomic_DNA"/>
</dbReference>
<proteinExistence type="predicted"/>
<comment type="caution">
    <text evidence="1">The sequence shown here is derived from an EMBL/GenBank/DDBJ whole genome shotgun (WGS) entry which is preliminary data.</text>
</comment>
<accession>K0R4B4</accession>
<gene>
    <name evidence="1" type="ORF">THAOC_33340</name>
</gene>
<dbReference type="OrthoDB" id="10544699at2759"/>